<evidence type="ECO:0000256" key="5">
    <source>
        <dbReference type="ARBA" id="ARBA00023163"/>
    </source>
</evidence>
<dbReference type="CDD" id="cd00130">
    <property type="entry name" value="PAS"/>
    <property type="match status" value="1"/>
</dbReference>
<dbReference type="InterPro" id="IPR035965">
    <property type="entry name" value="PAS-like_dom_sf"/>
</dbReference>
<name>A0A4V2Q8C6_9FIRM</name>
<dbReference type="SUPFAM" id="SSF55785">
    <property type="entry name" value="PYP-like sensor domain (PAS domain)"/>
    <property type="match status" value="1"/>
</dbReference>
<dbReference type="EMBL" id="SLUI01000011">
    <property type="protein sequence ID" value="TCL35687.1"/>
    <property type="molecule type" value="Genomic_DNA"/>
</dbReference>
<feature type="domain" description="Sigma-54 factor interaction" evidence="6">
    <location>
        <begin position="177"/>
        <end position="406"/>
    </location>
</feature>
<keyword evidence="4" id="KW-0238">DNA-binding</keyword>
<dbReference type="SMART" id="SM00091">
    <property type="entry name" value="PAS"/>
    <property type="match status" value="1"/>
</dbReference>
<dbReference type="OrthoDB" id="9771372at2"/>
<gene>
    <name evidence="8" type="ORF">EV210_111154</name>
</gene>
<evidence type="ECO:0000256" key="1">
    <source>
        <dbReference type="ARBA" id="ARBA00022741"/>
    </source>
</evidence>
<dbReference type="PANTHER" id="PTHR32071">
    <property type="entry name" value="TRANSCRIPTIONAL REGULATORY PROTEIN"/>
    <property type="match status" value="1"/>
</dbReference>
<evidence type="ECO:0000256" key="4">
    <source>
        <dbReference type="ARBA" id="ARBA00023125"/>
    </source>
</evidence>
<dbReference type="Gene3D" id="3.40.50.300">
    <property type="entry name" value="P-loop containing nucleotide triphosphate hydrolases"/>
    <property type="match status" value="1"/>
</dbReference>
<sequence>MNKPVTQPIPELKEYLETSQFDKVIDLFEQINSAYRLQQARLETLLDTVNEAICMIDEEDRVLVWNRQAEALYGIKALDIIGQPIDHFFSNLKISTAMKQHQPVVEEYHAPCPETHVLINSRPIMLDGQAVGGISAERDITDLVQLNQKLSQTNREVQSLKKTINTIHSQNDPFSAIYGRGEAIGAAVRLAKRVSATNVPVLLRGESGTGKELFARAIHEASQVNGAFIAINCGAIPANLFESELFGYQPGAFTGADRKGKEGLLEKANGGTLLLDEVGDMPREMQVKLLRTLQEKCLYRVGGNKAIPVDFRVIAATHRNLEDMIRTGEFREDLYYRLNVVSIVLPPLRERLDDLPELLRRGLQYYSALYNKNISKVDPAVMAALVQYQWPGNIRELLNALERLVILTDGDTLSIADLPQALFSPEHVKAEGASQLTGRLPVATAELEREIITRVLEEQSHNKALAAQKLGIPRSTLYYKMQKLGICQ</sequence>
<dbReference type="InterPro" id="IPR000014">
    <property type="entry name" value="PAS"/>
</dbReference>
<dbReference type="RefSeq" id="WP_132082422.1">
    <property type="nucleotide sequence ID" value="NZ_SLUI01000011.1"/>
</dbReference>
<dbReference type="PROSITE" id="PS50045">
    <property type="entry name" value="SIGMA54_INTERACT_4"/>
    <property type="match status" value="1"/>
</dbReference>
<keyword evidence="3" id="KW-0805">Transcription regulation</keyword>
<feature type="domain" description="PAS" evidence="7">
    <location>
        <begin position="38"/>
        <end position="83"/>
    </location>
</feature>
<dbReference type="PROSITE" id="PS00688">
    <property type="entry name" value="SIGMA54_INTERACT_3"/>
    <property type="match status" value="1"/>
</dbReference>
<dbReference type="Pfam" id="PF00158">
    <property type="entry name" value="Sigma54_activat"/>
    <property type="match status" value="1"/>
</dbReference>
<dbReference type="PANTHER" id="PTHR32071:SF57">
    <property type="entry name" value="C4-DICARBOXYLATE TRANSPORT TRANSCRIPTIONAL REGULATORY PROTEIN DCTD"/>
    <property type="match status" value="1"/>
</dbReference>
<dbReference type="InterPro" id="IPR002197">
    <property type="entry name" value="HTH_Fis"/>
</dbReference>
<reference evidence="8 9" key="1">
    <citation type="submission" date="2019-03" db="EMBL/GenBank/DDBJ databases">
        <title>Genomic Encyclopedia of Type Strains, Phase IV (KMG-IV): sequencing the most valuable type-strain genomes for metagenomic binning, comparative biology and taxonomic classification.</title>
        <authorList>
            <person name="Goeker M."/>
        </authorList>
    </citation>
    <scope>NUCLEOTIDE SEQUENCE [LARGE SCALE GENOMIC DNA]</scope>
    <source>
        <strain evidence="8 9">DSM 15969</strain>
    </source>
</reference>
<dbReference type="Gene3D" id="1.10.10.60">
    <property type="entry name" value="Homeodomain-like"/>
    <property type="match status" value="1"/>
</dbReference>
<dbReference type="Pfam" id="PF02954">
    <property type="entry name" value="HTH_8"/>
    <property type="match status" value="1"/>
</dbReference>
<dbReference type="InterPro" id="IPR025943">
    <property type="entry name" value="Sigma_54_int_dom_ATP-bd_2"/>
</dbReference>
<dbReference type="Gene3D" id="1.10.8.60">
    <property type="match status" value="1"/>
</dbReference>
<evidence type="ECO:0000313" key="8">
    <source>
        <dbReference type="EMBL" id="TCL35687.1"/>
    </source>
</evidence>
<evidence type="ECO:0000259" key="6">
    <source>
        <dbReference type="PROSITE" id="PS50045"/>
    </source>
</evidence>
<dbReference type="AlphaFoldDB" id="A0A4V2Q8C6"/>
<dbReference type="PROSITE" id="PS00675">
    <property type="entry name" value="SIGMA54_INTERACT_1"/>
    <property type="match status" value="1"/>
</dbReference>
<evidence type="ECO:0000313" key="9">
    <source>
        <dbReference type="Proteomes" id="UP000295063"/>
    </source>
</evidence>
<evidence type="ECO:0000256" key="3">
    <source>
        <dbReference type="ARBA" id="ARBA00023015"/>
    </source>
</evidence>
<dbReference type="GO" id="GO:0005524">
    <property type="term" value="F:ATP binding"/>
    <property type="evidence" value="ECO:0007669"/>
    <property type="project" value="UniProtKB-KW"/>
</dbReference>
<dbReference type="SUPFAM" id="SSF52540">
    <property type="entry name" value="P-loop containing nucleoside triphosphate hydrolases"/>
    <property type="match status" value="1"/>
</dbReference>
<dbReference type="InterPro" id="IPR058031">
    <property type="entry name" value="AAA_lid_NorR"/>
</dbReference>
<dbReference type="InterPro" id="IPR003593">
    <property type="entry name" value="AAA+_ATPase"/>
</dbReference>
<protein>
    <submittedName>
        <fullName evidence="8">PAS domain S-box-containing protein</fullName>
    </submittedName>
</protein>
<dbReference type="Gene3D" id="3.30.450.20">
    <property type="entry name" value="PAS domain"/>
    <property type="match status" value="1"/>
</dbReference>
<dbReference type="InterPro" id="IPR025662">
    <property type="entry name" value="Sigma_54_int_dom_ATP-bd_1"/>
</dbReference>
<evidence type="ECO:0000256" key="2">
    <source>
        <dbReference type="ARBA" id="ARBA00022840"/>
    </source>
</evidence>
<dbReference type="Proteomes" id="UP000295063">
    <property type="component" value="Unassembled WGS sequence"/>
</dbReference>
<dbReference type="GO" id="GO:0006355">
    <property type="term" value="P:regulation of DNA-templated transcription"/>
    <property type="evidence" value="ECO:0007669"/>
    <property type="project" value="InterPro"/>
</dbReference>
<keyword evidence="2" id="KW-0067">ATP-binding</keyword>
<dbReference type="CDD" id="cd00009">
    <property type="entry name" value="AAA"/>
    <property type="match status" value="1"/>
</dbReference>
<dbReference type="Pfam" id="PF13426">
    <property type="entry name" value="PAS_9"/>
    <property type="match status" value="1"/>
</dbReference>
<dbReference type="Pfam" id="PF25601">
    <property type="entry name" value="AAA_lid_14"/>
    <property type="match status" value="1"/>
</dbReference>
<accession>A0A4V2Q8C6</accession>
<dbReference type="NCBIfam" id="TIGR00229">
    <property type="entry name" value="sensory_box"/>
    <property type="match status" value="1"/>
</dbReference>
<dbReference type="InterPro" id="IPR027417">
    <property type="entry name" value="P-loop_NTPase"/>
</dbReference>
<comment type="caution">
    <text evidence="8">The sequence shown here is derived from an EMBL/GenBank/DDBJ whole genome shotgun (WGS) entry which is preliminary data.</text>
</comment>
<proteinExistence type="predicted"/>
<dbReference type="PROSITE" id="PS00676">
    <property type="entry name" value="SIGMA54_INTERACT_2"/>
    <property type="match status" value="1"/>
</dbReference>
<dbReference type="SMART" id="SM00382">
    <property type="entry name" value="AAA"/>
    <property type="match status" value="1"/>
</dbReference>
<dbReference type="PRINTS" id="PR01590">
    <property type="entry name" value="HTHFIS"/>
</dbReference>
<dbReference type="FunFam" id="3.40.50.300:FF:000006">
    <property type="entry name" value="DNA-binding transcriptional regulator NtrC"/>
    <property type="match status" value="1"/>
</dbReference>
<keyword evidence="9" id="KW-1185">Reference proteome</keyword>
<organism evidence="8 9">
    <name type="scientific">Anaerospora hongkongensis</name>
    <dbReference type="NCBI Taxonomy" id="244830"/>
    <lineage>
        <taxon>Bacteria</taxon>
        <taxon>Bacillati</taxon>
        <taxon>Bacillota</taxon>
        <taxon>Negativicutes</taxon>
        <taxon>Selenomonadales</taxon>
        <taxon>Sporomusaceae</taxon>
        <taxon>Anaerospora</taxon>
    </lineage>
</organism>
<dbReference type="InterPro" id="IPR025944">
    <property type="entry name" value="Sigma_54_int_dom_CS"/>
</dbReference>
<dbReference type="InterPro" id="IPR009057">
    <property type="entry name" value="Homeodomain-like_sf"/>
</dbReference>
<dbReference type="GO" id="GO:0043565">
    <property type="term" value="F:sequence-specific DNA binding"/>
    <property type="evidence" value="ECO:0007669"/>
    <property type="project" value="InterPro"/>
</dbReference>
<evidence type="ECO:0000259" key="7">
    <source>
        <dbReference type="PROSITE" id="PS50112"/>
    </source>
</evidence>
<dbReference type="InterPro" id="IPR002078">
    <property type="entry name" value="Sigma_54_int"/>
</dbReference>
<keyword evidence="5" id="KW-0804">Transcription</keyword>
<dbReference type="SUPFAM" id="SSF46689">
    <property type="entry name" value="Homeodomain-like"/>
    <property type="match status" value="1"/>
</dbReference>
<keyword evidence="1" id="KW-0547">Nucleotide-binding</keyword>
<dbReference type="PROSITE" id="PS50112">
    <property type="entry name" value="PAS"/>
    <property type="match status" value="1"/>
</dbReference>